<feature type="region of interest" description="Disordered" evidence="1">
    <location>
        <begin position="1"/>
        <end position="22"/>
    </location>
</feature>
<evidence type="ECO:0008006" key="4">
    <source>
        <dbReference type="Google" id="ProtNLM"/>
    </source>
</evidence>
<dbReference type="RefSeq" id="WP_310896090.1">
    <property type="nucleotide sequence ID" value="NZ_JAMQOM010000003.1"/>
</dbReference>
<evidence type="ECO:0000256" key="1">
    <source>
        <dbReference type="SAM" id="MobiDB-lite"/>
    </source>
</evidence>
<feature type="compositionally biased region" description="Acidic residues" evidence="1">
    <location>
        <begin position="43"/>
        <end position="58"/>
    </location>
</feature>
<keyword evidence="3" id="KW-1185">Reference proteome</keyword>
<organism evidence="2 3">
    <name type="scientific">Haloarcula terrestris</name>
    <dbReference type="NCBI Taxonomy" id="2950533"/>
    <lineage>
        <taxon>Archaea</taxon>
        <taxon>Methanobacteriati</taxon>
        <taxon>Methanobacteriota</taxon>
        <taxon>Stenosarchaea group</taxon>
        <taxon>Halobacteria</taxon>
        <taxon>Halobacteriales</taxon>
        <taxon>Haloarculaceae</taxon>
        <taxon>Haloarcula</taxon>
    </lineage>
</organism>
<accession>A0AAE4EWE9</accession>
<name>A0AAE4EWE9_9EURY</name>
<sequence length="262" mass="27234">MQPENDDQSPVSPETPATSRRTLLRAFAAAATFGLLAGCSGSETDDGDDDQAETDAESAGETPTSGGGSNTTPDTSGSSCAGIAGDPAPFETAGTPFVFSFEYPGTYTVAEPIAAPTGRSQPFESPAVTVDETTGSATLRVTQFYTPRPASAVETFINDRVGDSNGPFAVVGEQEYDGEALSVVGTAGADSLPLYELHLPYAVDGTRNYFRTGIEITSSLVEYDDEGDQILFCLSELDEAATTVLDSLRPNPETTIIDAAGL</sequence>
<evidence type="ECO:0000313" key="3">
    <source>
        <dbReference type="Proteomes" id="UP001253439"/>
    </source>
</evidence>
<protein>
    <recommendedName>
        <fullName evidence="4">Lipoprotein</fullName>
    </recommendedName>
</protein>
<comment type="caution">
    <text evidence="2">The sequence shown here is derived from an EMBL/GenBank/DDBJ whole genome shotgun (WGS) entry which is preliminary data.</text>
</comment>
<feature type="compositionally biased region" description="Low complexity" evidence="1">
    <location>
        <begin position="60"/>
        <end position="79"/>
    </location>
</feature>
<dbReference type="AlphaFoldDB" id="A0AAE4EWE9"/>
<dbReference type="EMBL" id="JAMQOM010000003">
    <property type="protein sequence ID" value="MDS0221441.1"/>
    <property type="molecule type" value="Genomic_DNA"/>
</dbReference>
<feature type="region of interest" description="Disordered" evidence="1">
    <location>
        <begin position="37"/>
        <end position="87"/>
    </location>
</feature>
<dbReference type="Proteomes" id="UP001253439">
    <property type="component" value="Unassembled WGS sequence"/>
</dbReference>
<gene>
    <name evidence="2" type="ORF">NDI54_08775</name>
</gene>
<feature type="compositionally biased region" description="Polar residues" evidence="1">
    <location>
        <begin position="8"/>
        <end position="20"/>
    </location>
</feature>
<reference evidence="2 3" key="1">
    <citation type="submission" date="2022-06" db="EMBL/GenBank/DDBJ databases">
        <title>Haloarcula sp. a new haloarchaeum isolate from saline soil.</title>
        <authorList>
            <person name="Strakova D."/>
            <person name="Galisteo C."/>
            <person name="Sanchez-Porro C."/>
            <person name="Ventosa A."/>
        </authorList>
    </citation>
    <scope>NUCLEOTIDE SEQUENCE [LARGE SCALE GENOMIC DNA]</scope>
    <source>
        <strain evidence="2 3">S1AR25-5A</strain>
    </source>
</reference>
<proteinExistence type="predicted"/>
<evidence type="ECO:0000313" key="2">
    <source>
        <dbReference type="EMBL" id="MDS0221441.1"/>
    </source>
</evidence>